<organism evidence="1 2">
    <name type="scientific">Mucisphaera calidilacus</name>
    <dbReference type="NCBI Taxonomy" id="2527982"/>
    <lineage>
        <taxon>Bacteria</taxon>
        <taxon>Pseudomonadati</taxon>
        <taxon>Planctomycetota</taxon>
        <taxon>Phycisphaerae</taxon>
        <taxon>Phycisphaerales</taxon>
        <taxon>Phycisphaeraceae</taxon>
        <taxon>Mucisphaera</taxon>
    </lineage>
</organism>
<reference evidence="1 2" key="1">
    <citation type="submission" date="2019-02" db="EMBL/GenBank/DDBJ databases">
        <title>Deep-cultivation of Planctomycetes and their phenomic and genomic characterization uncovers novel biology.</title>
        <authorList>
            <person name="Wiegand S."/>
            <person name="Jogler M."/>
            <person name="Boedeker C."/>
            <person name="Pinto D."/>
            <person name="Vollmers J."/>
            <person name="Rivas-Marin E."/>
            <person name="Kohn T."/>
            <person name="Peeters S.H."/>
            <person name="Heuer A."/>
            <person name="Rast P."/>
            <person name="Oberbeckmann S."/>
            <person name="Bunk B."/>
            <person name="Jeske O."/>
            <person name="Meyerdierks A."/>
            <person name="Storesund J.E."/>
            <person name="Kallscheuer N."/>
            <person name="Luecker S."/>
            <person name="Lage O.M."/>
            <person name="Pohl T."/>
            <person name="Merkel B.J."/>
            <person name="Hornburger P."/>
            <person name="Mueller R.-W."/>
            <person name="Bruemmer F."/>
            <person name="Labrenz M."/>
            <person name="Spormann A.M."/>
            <person name="Op den Camp H."/>
            <person name="Overmann J."/>
            <person name="Amann R."/>
            <person name="Jetten M.S.M."/>
            <person name="Mascher T."/>
            <person name="Medema M.H."/>
            <person name="Devos D.P."/>
            <person name="Kaster A.-K."/>
            <person name="Ovreas L."/>
            <person name="Rohde M."/>
            <person name="Galperin M.Y."/>
            <person name="Jogler C."/>
        </authorList>
    </citation>
    <scope>NUCLEOTIDE SEQUENCE [LARGE SCALE GENOMIC DNA]</scope>
    <source>
        <strain evidence="1 2">Pan265</strain>
    </source>
</reference>
<dbReference type="KEGG" id="mcad:Pan265_07260"/>
<dbReference type="RefSeq" id="WP_145445025.1">
    <property type="nucleotide sequence ID" value="NZ_CP036280.1"/>
</dbReference>
<evidence type="ECO:0000313" key="1">
    <source>
        <dbReference type="EMBL" id="QDU70885.1"/>
    </source>
</evidence>
<dbReference type="AlphaFoldDB" id="A0A518BV81"/>
<accession>A0A518BV81</accession>
<dbReference type="EMBL" id="CP036280">
    <property type="protein sequence ID" value="QDU70885.1"/>
    <property type="molecule type" value="Genomic_DNA"/>
</dbReference>
<name>A0A518BV81_9BACT</name>
<keyword evidence="2" id="KW-1185">Reference proteome</keyword>
<protein>
    <submittedName>
        <fullName evidence="1">Uncharacterized protein</fullName>
    </submittedName>
</protein>
<dbReference type="OrthoDB" id="285745at2"/>
<evidence type="ECO:0000313" key="2">
    <source>
        <dbReference type="Proteomes" id="UP000320386"/>
    </source>
</evidence>
<proteinExistence type="predicted"/>
<sequence length="220" mass="25393">MAPAVVISLILAGLAYLILKDIISTRRRRAAMTRLAVELGMSYDIETYDHRTAMHCFAPIFQSGEKRRSLNVLRNDGPNTLLIFDYQYKPTAPRARVLKRQTVFVHQLPGLRYPKIEARPENLDDFIDNLFGKKDIDFTEDPGFSKRYWVKAENEIDARAVLDPRTRRLLLKTPYWTVQILFGSFVFFISGKRIKPADIPEYLRETQDILDAMTALPQTA</sequence>
<gene>
    <name evidence="1" type="ORF">Pan265_07260</name>
</gene>
<dbReference type="Proteomes" id="UP000320386">
    <property type="component" value="Chromosome"/>
</dbReference>